<dbReference type="PANTHER" id="PTHR48014">
    <property type="entry name" value="SERINE/THREONINE-PROTEIN KINASE FRAY2"/>
    <property type="match status" value="1"/>
</dbReference>
<feature type="region of interest" description="Disordered" evidence="2">
    <location>
        <begin position="151"/>
        <end position="172"/>
    </location>
</feature>
<dbReference type="Gene3D" id="1.10.510.10">
    <property type="entry name" value="Transferase(Phosphotransferase) domain 1"/>
    <property type="match status" value="1"/>
</dbReference>
<evidence type="ECO:0000259" key="3">
    <source>
        <dbReference type="PROSITE" id="PS50011"/>
    </source>
</evidence>
<dbReference type="InterPro" id="IPR011009">
    <property type="entry name" value="Kinase-like_dom_sf"/>
</dbReference>
<reference evidence="4" key="1">
    <citation type="submission" date="2022-11" db="EMBL/GenBank/DDBJ databases">
        <authorList>
            <person name="Hyden B.L."/>
            <person name="Feng K."/>
            <person name="Yates T."/>
            <person name="Jawdy S."/>
            <person name="Smart L.B."/>
            <person name="Muchero W."/>
        </authorList>
    </citation>
    <scope>NUCLEOTIDE SEQUENCE</scope>
    <source>
        <tissue evidence="4">Shoot tip</tissue>
    </source>
</reference>
<evidence type="ECO:0000256" key="2">
    <source>
        <dbReference type="SAM" id="MobiDB-lite"/>
    </source>
</evidence>
<reference evidence="4" key="2">
    <citation type="journal article" date="2023" name="Int. J. Mol. Sci.">
        <title>De Novo Assembly and Annotation of 11 Diverse Shrub Willow (Salix) Genomes Reveals Novel Gene Organization in Sex-Linked Regions.</title>
        <authorList>
            <person name="Hyden B."/>
            <person name="Feng K."/>
            <person name="Yates T.B."/>
            <person name="Jawdy S."/>
            <person name="Cereghino C."/>
            <person name="Smart L.B."/>
            <person name="Muchero W."/>
        </authorList>
    </citation>
    <scope>NUCLEOTIDE SEQUENCE</scope>
    <source>
        <tissue evidence="4">Shoot tip</tissue>
    </source>
</reference>
<dbReference type="OrthoDB" id="248923at2759"/>
<comment type="caution">
    <text evidence="4">The sequence shown here is derived from an EMBL/GenBank/DDBJ whole genome shotgun (WGS) entry which is preliminary data.</text>
</comment>
<dbReference type="GO" id="GO:0043539">
    <property type="term" value="F:protein serine/threonine kinase activator activity"/>
    <property type="evidence" value="ECO:0007669"/>
    <property type="project" value="InterPro"/>
</dbReference>
<dbReference type="EMBL" id="JAPFFK010000018">
    <property type="protein sequence ID" value="KAJ6693076.1"/>
    <property type="molecule type" value="Genomic_DNA"/>
</dbReference>
<feature type="domain" description="Protein kinase" evidence="3">
    <location>
        <begin position="1"/>
        <end position="257"/>
    </location>
</feature>
<comment type="similarity">
    <text evidence="1">Belongs to the protein kinase superfamily. STE Ser/Thr protein kinase family. STE20 subfamily.</text>
</comment>
<dbReference type="GO" id="GO:0004672">
    <property type="term" value="F:protein kinase activity"/>
    <property type="evidence" value="ECO:0007669"/>
    <property type="project" value="InterPro"/>
</dbReference>
<dbReference type="InterPro" id="IPR047173">
    <property type="entry name" value="STRAD_A/B-like"/>
</dbReference>
<dbReference type="AlphaFoldDB" id="A0A9Q0PRM0"/>
<keyword evidence="5" id="KW-1185">Reference proteome</keyword>
<protein>
    <submittedName>
        <fullName evidence="4">SERINE/THREONINE-PROTEIN KINASE BLUS1</fullName>
    </submittedName>
</protein>
<dbReference type="Proteomes" id="UP001151532">
    <property type="component" value="Chromosome 9"/>
</dbReference>
<sequence>MADELYHKFKWVQLQYPANPGAYMILKEIGGGARATVDRAMCFHNDVWQSSLVAIKLIDLQQYSPAVFDSLRCDTINRFSYGMAPDVINYSDTGYRFKSDMWSVGITALESAHGGPPFSNLIPPRKSLIMKIKKRFGWLFDYHDHEKHNKDFSSDGTSNQITAGTETDSAAPRMKTGRISGWKFNERELELDPEFCIESEDDAVVKIVCVGGETNKNPDINVGFGEFVMQRIENPMEELNLENKKNLRLKMELFSSK</sequence>
<accession>A0A9Q0PRM0</accession>
<dbReference type="SUPFAM" id="SSF56112">
    <property type="entry name" value="Protein kinase-like (PK-like)"/>
    <property type="match status" value="1"/>
</dbReference>
<dbReference type="PROSITE" id="PS50011">
    <property type="entry name" value="PROTEIN_KINASE_DOM"/>
    <property type="match status" value="1"/>
</dbReference>
<proteinExistence type="inferred from homology"/>
<evidence type="ECO:0000313" key="5">
    <source>
        <dbReference type="Proteomes" id="UP001151532"/>
    </source>
</evidence>
<keyword evidence="4" id="KW-0808">Transferase</keyword>
<evidence type="ECO:0000313" key="4">
    <source>
        <dbReference type="EMBL" id="KAJ6693076.1"/>
    </source>
</evidence>
<feature type="compositionally biased region" description="Polar residues" evidence="2">
    <location>
        <begin position="154"/>
        <end position="168"/>
    </location>
</feature>
<organism evidence="4 5">
    <name type="scientific">Salix purpurea</name>
    <name type="common">Purple osier willow</name>
    <dbReference type="NCBI Taxonomy" id="77065"/>
    <lineage>
        <taxon>Eukaryota</taxon>
        <taxon>Viridiplantae</taxon>
        <taxon>Streptophyta</taxon>
        <taxon>Embryophyta</taxon>
        <taxon>Tracheophyta</taxon>
        <taxon>Spermatophyta</taxon>
        <taxon>Magnoliopsida</taxon>
        <taxon>eudicotyledons</taxon>
        <taxon>Gunneridae</taxon>
        <taxon>Pentapetalae</taxon>
        <taxon>rosids</taxon>
        <taxon>fabids</taxon>
        <taxon>Malpighiales</taxon>
        <taxon>Salicaceae</taxon>
        <taxon>Saliceae</taxon>
        <taxon>Salix</taxon>
    </lineage>
</organism>
<gene>
    <name evidence="4" type="ORF">OIU79_014753</name>
</gene>
<dbReference type="InterPro" id="IPR000719">
    <property type="entry name" value="Prot_kinase_dom"/>
</dbReference>
<dbReference type="GO" id="GO:0005524">
    <property type="term" value="F:ATP binding"/>
    <property type="evidence" value="ECO:0007669"/>
    <property type="project" value="InterPro"/>
</dbReference>
<dbReference type="GO" id="GO:1902456">
    <property type="term" value="P:regulation of stomatal opening"/>
    <property type="evidence" value="ECO:0007669"/>
    <property type="project" value="TreeGrafter"/>
</dbReference>
<dbReference type="PANTHER" id="PTHR48014:SF7">
    <property type="entry name" value="SERINE_THREONINE-PROTEIN KINASE BLUS1"/>
    <property type="match status" value="1"/>
</dbReference>
<keyword evidence="4" id="KW-0418">Kinase</keyword>
<evidence type="ECO:0000256" key="1">
    <source>
        <dbReference type="ARBA" id="ARBA00008874"/>
    </source>
</evidence>
<name>A0A9Q0PRM0_SALPP</name>